<feature type="region of interest" description="Disordered" evidence="3">
    <location>
        <begin position="1"/>
        <end position="34"/>
    </location>
</feature>
<proteinExistence type="predicted"/>
<dbReference type="InterPro" id="IPR025398">
    <property type="entry name" value="DUF4371"/>
</dbReference>
<keyword evidence="6" id="KW-1185">Reference proteome</keyword>
<feature type="domain" description="C2H2-type" evidence="4">
    <location>
        <begin position="675"/>
        <end position="703"/>
    </location>
</feature>
<dbReference type="SMART" id="SM00355">
    <property type="entry name" value="ZnF_C2H2"/>
    <property type="match status" value="3"/>
</dbReference>
<dbReference type="InterPro" id="IPR036236">
    <property type="entry name" value="Znf_C2H2_sf"/>
</dbReference>
<evidence type="ECO:0000256" key="1">
    <source>
        <dbReference type="PROSITE-ProRule" id="PRU00042"/>
    </source>
</evidence>
<keyword evidence="1" id="KW-0862">Zinc</keyword>
<dbReference type="GO" id="GO:0008270">
    <property type="term" value="F:zinc ion binding"/>
    <property type="evidence" value="ECO:0007669"/>
    <property type="project" value="UniProtKB-KW"/>
</dbReference>
<dbReference type="Pfam" id="PF05699">
    <property type="entry name" value="Dimer_Tnp_hAT"/>
    <property type="match status" value="1"/>
</dbReference>
<dbReference type="OrthoDB" id="5305647at2759"/>
<accession>A0A9P0P7B7</accession>
<dbReference type="SUPFAM" id="SSF53098">
    <property type="entry name" value="Ribonuclease H-like"/>
    <property type="match status" value="1"/>
</dbReference>
<evidence type="ECO:0000256" key="2">
    <source>
        <dbReference type="SAM" id="Coils"/>
    </source>
</evidence>
<feature type="region of interest" description="Disordered" evidence="3">
    <location>
        <begin position="1087"/>
        <end position="1107"/>
    </location>
</feature>
<dbReference type="InterPro" id="IPR013087">
    <property type="entry name" value="Znf_C2H2_type"/>
</dbReference>
<dbReference type="PROSITE" id="PS00028">
    <property type="entry name" value="ZINC_FINGER_C2H2_1"/>
    <property type="match status" value="2"/>
</dbReference>
<feature type="compositionally biased region" description="Polar residues" evidence="3">
    <location>
        <begin position="1096"/>
        <end position="1107"/>
    </location>
</feature>
<dbReference type="Gene3D" id="3.30.160.60">
    <property type="entry name" value="Classic Zinc Finger"/>
    <property type="match status" value="1"/>
</dbReference>
<dbReference type="Pfam" id="PF13912">
    <property type="entry name" value="zf-C2H2_6"/>
    <property type="match status" value="2"/>
</dbReference>
<sequence>MSPPRLRTSLHPAVQPPTAPSEPRRTGGKGKKPAIPLQYLRKRLRHGVQSQDAYVESDETWSKKGTDDLIHIWDKMKTHEKSKVHMNNVFSFSILGKLNIRTQLNSAYRNDLIKHNNQVDKNRYVLNKIINCIRFCGVFELALRGHDEKENSENRGIFKELVNFSAELDNELKVHIQSAKLFKGTSKTTQNELLECMLDVYHEEVKKEIANSPFVAVIADETTDVACEFQLVIIFRYLCKGQPVERFWRFYVPDGHDAKSIAACVLNVVNPLIDQNPNKLIAQSYDGASVMSGELNGVQKIIKETYPLANYVHCYAHQLNLIMTSACSVNKQARIFFHNLSGLCSFFSTSPQRTKILDEIVNRRLPRSSQTRWNFQSRGVHTVYENRKDLIEVMDNIESTSRDSSSINQASGYKLKLQDTNFVFWLSIFHKIMPHVEIVFNQLQKVCTDSVKVKNDLENFEAAIQTIREQMDSIIDEIERVQRETDEPARKKRQVEEGSKKREALEICDAVLSQIRTRFNFSGHLVASNLFVSEKFSVYKHQFPEAHLNDTCTQFSFLDKNRLKTELQVLYQREELSTTSGAVPLSILLNEEGLNCTFQETLKLLSILITIPMSTSEAERSFSMLKRIKTFLRNTMKEERLSALGMLSAEKHFVSGIENFNNKQHAALIGGPNATSCPLCHKMFLGGEALMEHMKHTHKDPNASGVATKRRTANHPCPVCGKHYVNEGSLRKHLACHPETSQLSSSLRMWPCSVCQAVFTHESGLLTHMEHMRMDPKHQFAAQYVLSRAAAERRERESLLAAVTSASGSGLLGLTGMGPGNGRLSSAGSEAGGLNNNNNNCNTKLGDILRSNNGLHQQYNVEDQLHTANRMAVIANMVGQGAGVPPGLSSDPSAAAANITAANLANLAMRLGVTQANQVNNSSNPSTPPAIANAADTLSLSMNAMNAMRASMDSIRSMDAAMRAGSAAAVMDMSQSAAAAAAAQQAQQAQQQQAEALRMQHAEALIRSQAETALRLAMSQALPQLNQQDATAAATAAAAAAAAAHSPLRHNGNYQGHQGQSSQQLSPDITEALRIQEQRLEQVMRLHGSDPRSLGFSLSSQQQNQQP</sequence>
<evidence type="ECO:0000256" key="3">
    <source>
        <dbReference type="SAM" id="MobiDB-lite"/>
    </source>
</evidence>
<reference evidence="5" key="1">
    <citation type="submission" date="2022-03" db="EMBL/GenBank/DDBJ databases">
        <authorList>
            <person name="Sayadi A."/>
        </authorList>
    </citation>
    <scope>NUCLEOTIDE SEQUENCE</scope>
</reference>
<dbReference type="InterPro" id="IPR008906">
    <property type="entry name" value="HATC_C_dom"/>
</dbReference>
<dbReference type="GO" id="GO:0046983">
    <property type="term" value="F:protein dimerization activity"/>
    <property type="evidence" value="ECO:0007669"/>
    <property type="project" value="InterPro"/>
</dbReference>
<evidence type="ECO:0000313" key="6">
    <source>
        <dbReference type="Proteomes" id="UP001152888"/>
    </source>
</evidence>
<dbReference type="Pfam" id="PF14291">
    <property type="entry name" value="DUF4371"/>
    <property type="match status" value="1"/>
</dbReference>
<gene>
    <name evidence="5" type="ORF">ACAOBT_LOCUS10834</name>
</gene>
<keyword evidence="1" id="KW-0863">Zinc-finger</keyword>
<dbReference type="PANTHER" id="PTHR45749:SF28">
    <property type="entry name" value="ZINC FINGER MYM-TYPE PROTEIN 1-LIKE-RELATED"/>
    <property type="match status" value="1"/>
</dbReference>
<dbReference type="EMBL" id="CAKOFQ010006816">
    <property type="protein sequence ID" value="CAH1973962.1"/>
    <property type="molecule type" value="Genomic_DNA"/>
</dbReference>
<protein>
    <recommendedName>
        <fullName evidence="4">C2H2-type domain-containing protein</fullName>
    </recommendedName>
</protein>
<feature type="coiled-coil region" evidence="2">
    <location>
        <begin position="450"/>
        <end position="484"/>
    </location>
</feature>
<dbReference type="Proteomes" id="UP001152888">
    <property type="component" value="Unassembled WGS sequence"/>
</dbReference>
<dbReference type="PROSITE" id="PS50157">
    <property type="entry name" value="ZINC_FINGER_C2H2_2"/>
    <property type="match status" value="2"/>
</dbReference>
<keyword evidence="2" id="KW-0175">Coiled coil</keyword>
<feature type="domain" description="C2H2-type" evidence="4">
    <location>
        <begin position="715"/>
        <end position="742"/>
    </location>
</feature>
<dbReference type="Pfam" id="PF12874">
    <property type="entry name" value="zf-met"/>
    <property type="match status" value="1"/>
</dbReference>
<name>A0A9P0P7B7_ACAOB</name>
<evidence type="ECO:0000313" key="5">
    <source>
        <dbReference type="EMBL" id="CAH1973962.1"/>
    </source>
</evidence>
<keyword evidence="1" id="KW-0479">Metal-binding</keyword>
<dbReference type="PANTHER" id="PTHR45749">
    <property type="match status" value="1"/>
</dbReference>
<dbReference type="InterPro" id="IPR012337">
    <property type="entry name" value="RNaseH-like_sf"/>
</dbReference>
<dbReference type="SUPFAM" id="SSF57667">
    <property type="entry name" value="beta-beta-alpha zinc fingers"/>
    <property type="match status" value="1"/>
</dbReference>
<organism evidence="5 6">
    <name type="scientific">Acanthoscelides obtectus</name>
    <name type="common">Bean weevil</name>
    <name type="synonym">Bruchus obtectus</name>
    <dbReference type="NCBI Taxonomy" id="200917"/>
    <lineage>
        <taxon>Eukaryota</taxon>
        <taxon>Metazoa</taxon>
        <taxon>Ecdysozoa</taxon>
        <taxon>Arthropoda</taxon>
        <taxon>Hexapoda</taxon>
        <taxon>Insecta</taxon>
        <taxon>Pterygota</taxon>
        <taxon>Neoptera</taxon>
        <taxon>Endopterygota</taxon>
        <taxon>Coleoptera</taxon>
        <taxon>Polyphaga</taxon>
        <taxon>Cucujiformia</taxon>
        <taxon>Chrysomeloidea</taxon>
        <taxon>Chrysomelidae</taxon>
        <taxon>Bruchinae</taxon>
        <taxon>Bruchini</taxon>
        <taxon>Acanthoscelides</taxon>
    </lineage>
</organism>
<evidence type="ECO:0000259" key="4">
    <source>
        <dbReference type="PROSITE" id="PS50157"/>
    </source>
</evidence>
<dbReference type="AlphaFoldDB" id="A0A9P0P7B7"/>
<comment type="caution">
    <text evidence="5">The sequence shown here is derived from an EMBL/GenBank/DDBJ whole genome shotgun (WGS) entry which is preliminary data.</text>
</comment>